<evidence type="ECO:0000313" key="3">
    <source>
        <dbReference type="WBParaSite" id="Csp11.Scaffold510.g2533.t2"/>
    </source>
</evidence>
<dbReference type="AlphaFoldDB" id="A0A1I7T5A9"/>
<dbReference type="InterPro" id="IPR000884">
    <property type="entry name" value="TSP1_rpt"/>
</dbReference>
<dbReference type="eggNOG" id="ENOG502THCF">
    <property type="taxonomic scope" value="Eukaryota"/>
</dbReference>
<organism evidence="2 3">
    <name type="scientific">Caenorhabditis tropicalis</name>
    <dbReference type="NCBI Taxonomy" id="1561998"/>
    <lineage>
        <taxon>Eukaryota</taxon>
        <taxon>Metazoa</taxon>
        <taxon>Ecdysozoa</taxon>
        <taxon>Nematoda</taxon>
        <taxon>Chromadorea</taxon>
        <taxon>Rhabditida</taxon>
        <taxon>Rhabditina</taxon>
        <taxon>Rhabditomorpha</taxon>
        <taxon>Rhabditoidea</taxon>
        <taxon>Rhabditidae</taxon>
        <taxon>Peloderinae</taxon>
        <taxon>Caenorhabditis</taxon>
    </lineage>
</organism>
<feature type="chain" id="PRO_5009307076" evidence="1">
    <location>
        <begin position="33"/>
        <end position="314"/>
    </location>
</feature>
<keyword evidence="1" id="KW-0732">Signal</keyword>
<feature type="signal peptide" evidence="1">
    <location>
        <begin position="1"/>
        <end position="32"/>
    </location>
</feature>
<dbReference type="PROSITE" id="PS50092">
    <property type="entry name" value="TSP1"/>
    <property type="match status" value="1"/>
</dbReference>
<dbReference type="PANTHER" id="PTHR31936">
    <property type="entry name" value="PROTEIN CBG18744"/>
    <property type="match status" value="1"/>
</dbReference>
<keyword evidence="2" id="KW-1185">Reference proteome</keyword>
<dbReference type="STRING" id="1561998.A0A1I7T5A9"/>
<evidence type="ECO:0000256" key="1">
    <source>
        <dbReference type="SAM" id="SignalP"/>
    </source>
</evidence>
<accession>A0A1I7T5A9</accession>
<evidence type="ECO:0000313" key="2">
    <source>
        <dbReference type="Proteomes" id="UP000095282"/>
    </source>
</evidence>
<sequence length="314" mass="35346">MWFPLTIKRNMNKKFLFVHFILIFSFGRYVSSAPPPCAAGVRCPPGGMWGEWTSFGSENCSMECGGCGRLFETRTCVSSRISNCPCTGDSSRFIPCNMKGCPFPTQKTCCIPYLPMVVNGSVVCGPLPRSMRDEGASCCPVGGLWSDWSGYERSNSQWIRTRTCFSTAFGCPCVGSSTESSNQCPCPQPDFTQTRTQCTSFPNTRPFYDRALTVNHDTCYAQLNMVGHNDDKTKLYCTRFNGYPKPYRFVALLIMYEEKDGCAMDYVFDCLNGESDDRHMNATFTCDRTSLKWIYDYTGKHITSYMQGTYLTDS</sequence>
<dbReference type="WBParaSite" id="Csp11.Scaffold510.g2533.t2">
    <property type="protein sequence ID" value="Csp11.Scaffold510.g2533.t2"/>
    <property type="gene ID" value="Csp11.Scaffold510.g2533"/>
</dbReference>
<proteinExistence type="predicted"/>
<name>A0A1I7T5A9_9PELO</name>
<protein>
    <submittedName>
        <fullName evidence="3">ShKT domain-containing protein</fullName>
    </submittedName>
</protein>
<reference evidence="3" key="1">
    <citation type="submission" date="2016-11" db="UniProtKB">
        <authorList>
            <consortium name="WormBaseParasite"/>
        </authorList>
    </citation>
    <scope>IDENTIFICATION</scope>
</reference>
<dbReference type="PANTHER" id="PTHR31936:SF7">
    <property type="entry name" value="SHK DOMAIN-CONTAINING PROTEIN"/>
    <property type="match status" value="1"/>
</dbReference>
<dbReference type="Proteomes" id="UP000095282">
    <property type="component" value="Unplaced"/>
</dbReference>